<keyword evidence="1" id="KW-0472">Membrane</keyword>
<feature type="transmembrane region" description="Helical" evidence="1">
    <location>
        <begin position="20"/>
        <end position="40"/>
    </location>
</feature>
<dbReference type="OrthoDB" id="5344006at2759"/>
<feature type="transmembrane region" description="Helical" evidence="1">
    <location>
        <begin position="134"/>
        <end position="157"/>
    </location>
</feature>
<feature type="non-terminal residue" evidence="2">
    <location>
        <position position="1"/>
    </location>
</feature>
<protein>
    <recommendedName>
        <fullName evidence="4">MARVEL domain-containing protein</fullName>
    </recommendedName>
</protein>
<evidence type="ECO:0000313" key="3">
    <source>
        <dbReference type="Proteomes" id="UP000799776"/>
    </source>
</evidence>
<keyword evidence="3" id="KW-1185">Reference proteome</keyword>
<accession>A0A9P4HYZ8</accession>
<feature type="transmembrane region" description="Helical" evidence="1">
    <location>
        <begin position="52"/>
        <end position="74"/>
    </location>
</feature>
<reference evidence="2" key="1">
    <citation type="journal article" date="2020" name="Stud. Mycol.">
        <title>101 Dothideomycetes genomes: a test case for predicting lifestyles and emergence of pathogens.</title>
        <authorList>
            <person name="Haridas S."/>
            <person name="Albert R."/>
            <person name="Binder M."/>
            <person name="Bloem J."/>
            <person name="Labutti K."/>
            <person name="Salamov A."/>
            <person name="Andreopoulos B."/>
            <person name="Baker S."/>
            <person name="Barry K."/>
            <person name="Bills G."/>
            <person name="Bluhm B."/>
            <person name="Cannon C."/>
            <person name="Castanera R."/>
            <person name="Culley D."/>
            <person name="Daum C."/>
            <person name="Ezra D."/>
            <person name="Gonzalez J."/>
            <person name="Henrissat B."/>
            <person name="Kuo A."/>
            <person name="Liang C."/>
            <person name="Lipzen A."/>
            <person name="Lutzoni F."/>
            <person name="Magnuson J."/>
            <person name="Mondo S."/>
            <person name="Nolan M."/>
            <person name="Ohm R."/>
            <person name="Pangilinan J."/>
            <person name="Park H.-J."/>
            <person name="Ramirez L."/>
            <person name="Alfaro M."/>
            <person name="Sun H."/>
            <person name="Tritt A."/>
            <person name="Yoshinaga Y."/>
            <person name="Zwiers L.-H."/>
            <person name="Turgeon B."/>
            <person name="Goodwin S."/>
            <person name="Spatafora J."/>
            <person name="Crous P."/>
            <person name="Grigoriev I."/>
        </authorList>
    </citation>
    <scope>NUCLEOTIDE SEQUENCE</scope>
    <source>
        <strain evidence="2">CBS 121410</strain>
    </source>
</reference>
<keyword evidence="1" id="KW-0812">Transmembrane</keyword>
<organism evidence="2 3">
    <name type="scientific">Saccharata proteae CBS 121410</name>
    <dbReference type="NCBI Taxonomy" id="1314787"/>
    <lineage>
        <taxon>Eukaryota</taxon>
        <taxon>Fungi</taxon>
        <taxon>Dikarya</taxon>
        <taxon>Ascomycota</taxon>
        <taxon>Pezizomycotina</taxon>
        <taxon>Dothideomycetes</taxon>
        <taxon>Dothideomycetes incertae sedis</taxon>
        <taxon>Botryosphaeriales</taxon>
        <taxon>Saccharataceae</taxon>
        <taxon>Saccharata</taxon>
    </lineage>
</organism>
<dbReference type="Proteomes" id="UP000799776">
    <property type="component" value="Unassembled WGS sequence"/>
</dbReference>
<feature type="non-terminal residue" evidence="2">
    <location>
        <position position="172"/>
    </location>
</feature>
<dbReference type="AlphaFoldDB" id="A0A9P4HYZ8"/>
<evidence type="ECO:0008006" key="4">
    <source>
        <dbReference type="Google" id="ProtNLM"/>
    </source>
</evidence>
<comment type="caution">
    <text evidence="2">The sequence shown here is derived from an EMBL/GenBank/DDBJ whole genome shotgun (WGS) entry which is preliminary data.</text>
</comment>
<gene>
    <name evidence="2" type="ORF">K490DRAFT_22372</name>
</gene>
<evidence type="ECO:0000313" key="2">
    <source>
        <dbReference type="EMBL" id="KAF2091866.1"/>
    </source>
</evidence>
<evidence type="ECO:0000256" key="1">
    <source>
        <dbReference type="SAM" id="Phobius"/>
    </source>
</evidence>
<keyword evidence="1" id="KW-1133">Transmembrane helix</keyword>
<sequence>ITMARSKVQPTHYPRIPFHILRSAQLISSLVVASVMLYFIANLSHDGYGVPWTFIFLTTVSFLTIVFLSATIVLHCCYGLKPRLNIALNTSLLTIWTVGFALLARWSSPTLGHVCSKVTWHNEDGIMICRIYKALFAFSMLGFLSTTSALLLDIYVWKRSIRRGKYNQMEGL</sequence>
<name>A0A9P4HYZ8_9PEZI</name>
<feature type="transmembrane region" description="Helical" evidence="1">
    <location>
        <begin position="86"/>
        <end position="104"/>
    </location>
</feature>
<dbReference type="EMBL" id="ML978711">
    <property type="protein sequence ID" value="KAF2091866.1"/>
    <property type="molecule type" value="Genomic_DNA"/>
</dbReference>
<proteinExistence type="predicted"/>